<dbReference type="EMBL" id="MU275842">
    <property type="protein sequence ID" value="KAI0052948.1"/>
    <property type="molecule type" value="Genomic_DNA"/>
</dbReference>
<comment type="caution">
    <text evidence="1">The sequence shown here is derived from an EMBL/GenBank/DDBJ whole genome shotgun (WGS) entry which is preliminary data.</text>
</comment>
<sequence length="125" mass="13585">MQQATEPAVTAVTLTNAAPPVAHHRPLWSRSTTYSPQSTPSRSRVKQLGFGALSPDVRARAVSAYKAHEAVNPTLVVKGVRRVDVLVETARGEEEKRRTSPALDDHQARDQASEQPIQSTHAVVT</sequence>
<evidence type="ECO:0000313" key="2">
    <source>
        <dbReference type="Proteomes" id="UP000814033"/>
    </source>
</evidence>
<accession>A0ACB8S8Y2</accession>
<protein>
    <submittedName>
        <fullName evidence="1">Uncharacterized protein</fullName>
    </submittedName>
</protein>
<reference evidence="1" key="2">
    <citation type="journal article" date="2022" name="New Phytol.">
        <title>Evolutionary transition to the ectomycorrhizal habit in the genomes of a hyperdiverse lineage of mushroom-forming fungi.</title>
        <authorList>
            <person name="Looney B."/>
            <person name="Miyauchi S."/>
            <person name="Morin E."/>
            <person name="Drula E."/>
            <person name="Courty P.E."/>
            <person name="Kohler A."/>
            <person name="Kuo A."/>
            <person name="LaButti K."/>
            <person name="Pangilinan J."/>
            <person name="Lipzen A."/>
            <person name="Riley R."/>
            <person name="Andreopoulos W."/>
            <person name="He G."/>
            <person name="Johnson J."/>
            <person name="Nolan M."/>
            <person name="Tritt A."/>
            <person name="Barry K.W."/>
            <person name="Grigoriev I.V."/>
            <person name="Nagy L.G."/>
            <person name="Hibbett D."/>
            <person name="Henrissat B."/>
            <person name="Matheny P.B."/>
            <person name="Labbe J."/>
            <person name="Martin F.M."/>
        </authorList>
    </citation>
    <scope>NUCLEOTIDE SEQUENCE</scope>
    <source>
        <strain evidence="1">FP105234-sp</strain>
    </source>
</reference>
<name>A0ACB8S8Y2_9AGAM</name>
<organism evidence="1 2">
    <name type="scientific">Auriscalpium vulgare</name>
    <dbReference type="NCBI Taxonomy" id="40419"/>
    <lineage>
        <taxon>Eukaryota</taxon>
        <taxon>Fungi</taxon>
        <taxon>Dikarya</taxon>
        <taxon>Basidiomycota</taxon>
        <taxon>Agaricomycotina</taxon>
        <taxon>Agaricomycetes</taxon>
        <taxon>Russulales</taxon>
        <taxon>Auriscalpiaceae</taxon>
        <taxon>Auriscalpium</taxon>
    </lineage>
</organism>
<reference evidence="1" key="1">
    <citation type="submission" date="2021-02" db="EMBL/GenBank/DDBJ databases">
        <authorList>
            <consortium name="DOE Joint Genome Institute"/>
            <person name="Ahrendt S."/>
            <person name="Looney B.P."/>
            <person name="Miyauchi S."/>
            <person name="Morin E."/>
            <person name="Drula E."/>
            <person name="Courty P.E."/>
            <person name="Chicoki N."/>
            <person name="Fauchery L."/>
            <person name="Kohler A."/>
            <person name="Kuo A."/>
            <person name="Labutti K."/>
            <person name="Pangilinan J."/>
            <person name="Lipzen A."/>
            <person name="Riley R."/>
            <person name="Andreopoulos W."/>
            <person name="He G."/>
            <person name="Johnson J."/>
            <person name="Barry K.W."/>
            <person name="Grigoriev I.V."/>
            <person name="Nagy L."/>
            <person name="Hibbett D."/>
            <person name="Henrissat B."/>
            <person name="Matheny P.B."/>
            <person name="Labbe J."/>
            <person name="Martin F."/>
        </authorList>
    </citation>
    <scope>NUCLEOTIDE SEQUENCE</scope>
    <source>
        <strain evidence="1">FP105234-sp</strain>
    </source>
</reference>
<keyword evidence="2" id="KW-1185">Reference proteome</keyword>
<dbReference type="Proteomes" id="UP000814033">
    <property type="component" value="Unassembled WGS sequence"/>
</dbReference>
<proteinExistence type="predicted"/>
<evidence type="ECO:0000313" key="1">
    <source>
        <dbReference type="EMBL" id="KAI0052948.1"/>
    </source>
</evidence>
<gene>
    <name evidence="1" type="ORF">FA95DRAFT_1601314</name>
</gene>